<reference evidence="1" key="1">
    <citation type="submission" date="2009-01" db="EMBL/GenBank/DDBJ databases">
        <title>Complete sequence of Chromosome 1 of Burkholderia cepacia AMMD.</title>
        <authorList>
            <consortium name="US DOE Joint Genome Institute"/>
            <person name="Copeland A."/>
            <person name="Lucas S."/>
            <person name="Lapidus A."/>
            <person name="Barry K."/>
            <person name="Detter J.C."/>
            <person name="Glavina del Rio T."/>
            <person name="Hammon N."/>
            <person name="Israni S."/>
            <person name="Pitluck S."/>
            <person name="Bruce D."/>
            <person name="Chain P."/>
            <person name="Malfatti S."/>
            <person name="Shin M."/>
            <person name="Vergez L."/>
            <person name="Schmutz J."/>
            <person name="Larimer F."/>
            <person name="Land M."/>
            <person name="Hauser L."/>
            <person name="Kyrpides N."/>
            <person name="Kim E."/>
            <person name="Parke J."/>
            <person name="Coenye T."/>
            <person name="Konstantinidis K."/>
            <person name="Ramette A."/>
            <person name="Tiedje J."/>
            <person name="Richardson P."/>
        </authorList>
    </citation>
    <scope>NUCLEOTIDE SEQUENCE [LARGE SCALE GENOMIC DNA]</scope>
    <source>
        <strain evidence="1">AMMD</strain>
    </source>
</reference>
<dbReference type="KEGG" id="bam:Bamb_1570"/>
<name>Q0BFE5_BURCM</name>
<keyword evidence="2" id="KW-1185">Reference proteome</keyword>
<gene>
    <name evidence="1" type="ordered locus">Bamb_1570</name>
</gene>
<organism evidence="1 2">
    <name type="scientific">Burkholderia ambifaria (strain ATCC BAA-244 / DSM 16087 / CCUG 44356 / LMG 19182 / AMMD)</name>
    <name type="common">Burkholderia cepacia (strain AMMD)</name>
    <dbReference type="NCBI Taxonomy" id="339670"/>
    <lineage>
        <taxon>Bacteria</taxon>
        <taxon>Pseudomonadati</taxon>
        <taxon>Pseudomonadota</taxon>
        <taxon>Betaproteobacteria</taxon>
        <taxon>Burkholderiales</taxon>
        <taxon>Burkholderiaceae</taxon>
        <taxon>Burkholderia</taxon>
        <taxon>Burkholderia cepacia complex</taxon>
    </lineage>
</organism>
<accession>Q0BFE5</accession>
<dbReference type="Proteomes" id="UP000000662">
    <property type="component" value="Chromosome 1"/>
</dbReference>
<dbReference type="EMBL" id="CP000440">
    <property type="protein sequence ID" value="ABI87128.1"/>
    <property type="molecule type" value="Genomic_DNA"/>
</dbReference>
<dbReference type="AlphaFoldDB" id="Q0BFE5"/>
<sequence length="89" mass="9678">MGVYAALVSLKAAAHGMPADVAGAGATHPRTHRPLTVAHGIERPALALHRTTKRTNRPHYVSIFARIGKIVTYTQRNNKKNAQPFIVQS</sequence>
<protein>
    <submittedName>
        <fullName evidence="1">Uncharacterized protein</fullName>
    </submittedName>
</protein>
<evidence type="ECO:0000313" key="2">
    <source>
        <dbReference type="Proteomes" id="UP000000662"/>
    </source>
</evidence>
<proteinExistence type="predicted"/>
<evidence type="ECO:0000313" key="1">
    <source>
        <dbReference type="EMBL" id="ABI87128.1"/>
    </source>
</evidence>